<feature type="signal peptide" evidence="1">
    <location>
        <begin position="1"/>
        <end position="20"/>
    </location>
</feature>
<reference evidence="2 3" key="1">
    <citation type="submission" date="2018-09" db="EMBL/GenBank/DDBJ databases">
        <authorList>
            <consortium name="Pathogen Informatics"/>
        </authorList>
    </citation>
    <scope>NUCLEOTIDE SEQUENCE [LARGE SCALE GENOMIC DNA]</scope>
    <source>
        <strain evidence="2 3">OH-22767</strain>
    </source>
</reference>
<accession>A0A383TWA6</accession>
<evidence type="ECO:0008006" key="4">
    <source>
        <dbReference type="Google" id="ProtNLM"/>
    </source>
</evidence>
<evidence type="ECO:0000256" key="1">
    <source>
        <dbReference type="SAM" id="SignalP"/>
    </source>
</evidence>
<keyword evidence="3" id="KW-1185">Reference proteome</keyword>
<sequence length="219" mass="25410">MRRFCALVSLLLTIFLQAQAAQEILNAHFKHSGGEKAWNQLNSVYMKGTVQIGLSDEIPIEIYQKRPYYKKIIFVENGKTRLSEGFDGKNAFTFSESLNKNVKIPNYSPDAFETDYFNYEKKGFSVKKKADALIDDTPVYHLELMKNTQRVQLYFSKKDYSLIQEENENEVIIYREDKIFKGLKFSTEIETLPKNGAAYVLRIKDVIPNLAMPDKTFQF</sequence>
<name>A0A383TWA6_9FLAO</name>
<organism evidence="2 3">
    <name type="scientific">Candidatus Ornithobacterium hominis</name>
    <dbReference type="NCBI Taxonomy" id="2497989"/>
    <lineage>
        <taxon>Bacteria</taxon>
        <taxon>Pseudomonadati</taxon>
        <taxon>Bacteroidota</taxon>
        <taxon>Flavobacteriia</taxon>
        <taxon>Flavobacteriales</taxon>
        <taxon>Weeksellaceae</taxon>
        <taxon>Ornithobacterium</taxon>
    </lineage>
</organism>
<proteinExistence type="predicted"/>
<evidence type="ECO:0000313" key="3">
    <source>
        <dbReference type="Proteomes" id="UP000262142"/>
    </source>
</evidence>
<keyword evidence="1" id="KW-0732">Signal</keyword>
<dbReference type="EMBL" id="UNSC01000001">
    <property type="protein sequence ID" value="SZD71439.1"/>
    <property type="molecule type" value="Genomic_DNA"/>
</dbReference>
<dbReference type="Gene3D" id="2.50.20.10">
    <property type="entry name" value="Lipoprotein localisation LolA/LolB/LppX"/>
    <property type="match status" value="1"/>
</dbReference>
<gene>
    <name evidence="2" type="ORF">SAMEA104719789_00538</name>
</gene>
<evidence type="ECO:0000313" key="2">
    <source>
        <dbReference type="EMBL" id="SZD71439.1"/>
    </source>
</evidence>
<dbReference type="Proteomes" id="UP000262142">
    <property type="component" value="Unassembled WGS sequence"/>
</dbReference>
<feature type="chain" id="PRO_5016971699" description="Outer membrane lipoprotein-sorting protein" evidence="1">
    <location>
        <begin position="21"/>
        <end position="219"/>
    </location>
</feature>
<dbReference type="AlphaFoldDB" id="A0A383TWA6"/>
<protein>
    <recommendedName>
        <fullName evidence="4">Outer membrane lipoprotein-sorting protein</fullName>
    </recommendedName>
</protein>